<reference evidence="1 2" key="1">
    <citation type="submission" date="2018-06" db="EMBL/GenBank/DDBJ databases">
        <authorList>
            <consortium name="Pathogen Informatics"/>
            <person name="Doyle S."/>
        </authorList>
    </citation>
    <scope>NUCLEOTIDE SEQUENCE [LARGE SCALE GENOMIC DNA]</scope>
    <source>
        <strain evidence="1 2">NCTC11544</strain>
    </source>
</reference>
<evidence type="ECO:0000313" key="2">
    <source>
        <dbReference type="Proteomes" id="UP000255529"/>
    </source>
</evidence>
<protein>
    <submittedName>
        <fullName evidence="1">Uncharacterized protein</fullName>
    </submittedName>
</protein>
<dbReference type="Pfam" id="PF24175">
    <property type="entry name" value="SU10_adaptor"/>
    <property type="match status" value="1"/>
</dbReference>
<dbReference type="Proteomes" id="UP000255529">
    <property type="component" value="Unassembled WGS sequence"/>
</dbReference>
<name>A0A380AXE6_9GAMM</name>
<dbReference type="EMBL" id="UGYN01000002">
    <property type="protein sequence ID" value="SUI88280.1"/>
    <property type="molecule type" value="Genomic_DNA"/>
</dbReference>
<gene>
    <name evidence="1" type="ORF">NCTC11544_05115</name>
</gene>
<dbReference type="InterPro" id="IPR056209">
    <property type="entry name" value="SU10_adaptor"/>
</dbReference>
<organism evidence="1 2">
    <name type="scientific">Serratia quinivorans</name>
    <dbReference type="NCBI Taxonomy" id="137545"/>
    <lineage>
        <taxon>Bacteria</taxon>
        <taxon>Pseudomonadati</taxon>
        <taxon>Pseudomonadota</taxon>
        <taxon>Gammaproteobacteria</taxon>
        <taxon>Enterobacterales</taxon>
        <taxon>Yersiniaceae</taxon>
        <taxon>Serratia</taxon>
    </lineage>
</organism>
<dbReference type="AlphaFoldDB" id="A0A380AXE6"/>
<sequence>MSTTYNKLIADIRLYSGRTDTEVVVAIPQFVAAAQAKLDSELRIAEMIGTQTIKASTLTITPADVLELISVITGDYEAHQTTLAEVLRMRGFNINPSHHVFAMNGKNIELITPTDVTITAFQTPPRINKDKQTNAYTDGAENALLWLALSYLGVFARDVEMTQSWAQLASNEIERLNNSYQAYAVSGAIQEHNNEYF</sequence>
<evidence type="ECO:0000313" key="1">
    <source>
        <dbReference type="EMBL" id="SUI88280.1"/>
    </source>
</evidence>
<proteinExistence type="predicted"/>
<accession>A0A380AXE6</accession>